<keyword evidence="2" id="KW-0058">Aromatic hydrocarbons catabolism</keyword>
<sequence length="432" mass="49094">MADIKSYTISIDDERLDDLKMRLSLAKFPDELDGAGWDMGSSLADVKRLVKYWQESYDWRKAEKELNNVPHFVTDIQCDGFEPLAIHFIHVRSKVQGAIPLLFIHGWPGHFQEVLKILKPLTEGGDGVKYPAFDIVAPSLPNFGFSQGSKKRGFAAEQYAETMNKLMLKLGYKEYVTQGGKMYILINSGTFMNSLTWCIGDWGCHISRALAHLYPQYCKATHLNFNSSNPPSYFKNPILALQHAILPYSSREKRGVDRSRWFDEQGRGYNLEQCTKPQTLGYALADSPVALLAWIYEKLHDWSDSYPWTDEEVCTWISIYWFSTAGPAASVRIYYETEQNIDGRKNKLNHQGLRAWSPGVKLGFSHFPMDIQVQPSTWVRTLGNVVFEREHDSGGHFASWEKPEEIITDVREMFGKGGGAFGVVKDATGYVS</sequence>
<accession>A0AAX6MBK0</accession>
<dbReference type="GO" id="GO:0004301">
    <property type="term" value="F:epoxide hydrolase activity"/>
    <property type="evidence" value="ECO:0007669"/>
    <property type="project" value="TreeGrafter"/>
</dbReference>
<dbReference type="AlphaFoldDB" id="A0AAX6MBK0"/>
<evidence type="ECO:0000313" key="6">
    <source>
        <dbReference type="EMBL" id="KAK6950025.1"/>
    </source>
</evidence>
<dbReference type="InterPro" id="IPR000639">
    <property type="entry name" value="Epox_hydrolase-like"/>
</dbReference>
<dbReference type="PANTHER" id="PTHR21661:SF35">
    <property type="entry name" value="EPOXIDE HYDROLASE"/>
    <property type="match status" value="1"/>
</dbReference>
<evidence type="ECO:0000256" key="4">
    <source>
        <dbReference type="PIRSR" id="PIRSR001112-1"/>
    </source>
</evidence>
<dbReference type="InterPro" id="IPR016292">
    <property type="entry name" value="Epoxide_hydrolase"/>
</dbReference>
<feature type="domain" description="Epoxide hydrolase N-terminal" evidence="5">
    <location>
        <begin position="4"/>
        <end position="114"/>
    </location>
</feature>
<evidence type="ECO:0000259" key="5">
    <source>
        <dbReference type="Pfam" id="PF06441"/>
    </source>
</evidence>
<keyword evidence="3" id="KW-0378">Hydrolase</keyword>
<name>A0AAX6MBK0_9PEZI</name>
<dbReference type="EMBL" id="JBANMG010000008">
    <property type="protein sequence ID" value="KAK6950025.1"/>
    <property type="molecule type" value="Genomic_DNA"/>
</dbReference>
<dbReference type="Proteomes" id="UP001369815">
    <property type="component" value="Unassembled WGS sequence"/>
</dbReference>
<protein>
    <recommendedName>
        <fullName evidence="5">Epoxide hydrolase N-terminal domain-containing protein</fullName>
    </recommendedName>
</protein>
<dbReference type="PANTHER" id="PTHR21661">
    <property type="entry name" value="EPOXIDE HYDROLASE 1-RELATED"/>
    <property type="match status" value="1"/>
</dbReference>
<dbReference type="GO" id="GO:0097176">
    <property type="term" value="P:epoxide metabolic process"/>
    <property type="evidence" value="ECO:0007669"/>
    <property type="project" value="TreeGrafter"/>
</dbReference>
<comment type="similarity">
    <text evidence="1">Belongs to the peptidase S33 family.</text>
</comment>
<comment type="caution">
    <text evidence="6">The sequence shown here is derived from an EMBL/GenBank/DDBJ whole genome shotgun (WGS) entry which is preliminary data.</text>
</comment>
<proteinExistence type="inferred from homology"/>
<dbReference type="InterPro" id="IPR010497">
    <property type="entry name" value="Epoxide_hydro_N"/>
</dbReference>
<dbReference type="InterPro" id="IPR029058">
    <property type="entry name" value="AB_hydrolase_fold"/>
</dbReference>
<keyword evidence="7" id="KW-1185">Reference proteome</keyword>
<dbReference type="SUPFAM" id="SSF53474">
    <property type="entry name" value="alpha/beta-Hydrolases"/>
    <property type="match status" value="1"/>
</dbReference>
<dbReference type="PIRSF" id="PIRSF001112">
    <property type="entry name" value="Epoxide_hydrolase"/>
    <property type="match status" value="1"/>
</dbReference>
<dbReference type="PRINTS" id="PR00412">
    <property type="entry name" value="EPOXHYDRLASE"/>
</dbReference>
<organism evidence="6 7">
    <name type="scientific">Daldinia eschscholtzii</name>
    <dbReference type="NCBI Taxonomy" id="292717"/>
    <lineage>
        <taxon>Eukaryota</taxon>
        <taxon>Fungi</taxon>
        <taxon>Dikarya</taxon>
        <taxon>Ascomycota</taxon>
        <taxon>Pezizomycotina</taxon>
        <taxon>Sordariomycetes</taxon>
        <taxon>Xylariomycetidae</taxon>
        <taxon>Xylariales</taxon>
        <taxon>Hypoxylaceae</taxon>
        <taxon>Daldinia</taxon>
    </lineage>
</organism>
<feature type="active site" description="Proton donor" evidence="4">
    <location>
        <position position="334"/>
    </location>
</feature>
<evidence type="ECO:0000256" key="2">
    <source>
        <dbReference type="ARBA" id="ARBA00022797"/>
    </source>
</evidence>
<evidence type="ECO:0000256" key="3">
    <source>
        <dbReference type="ARBA" id="ARBA00022801"/>
    </source>
</evidence>
<dbReference type="Gene3D" id="3.40.50.1820">
    <property type="entry name" value="alpha/beta hydrolase"/>
    <property type="match status" value="1"/>
</dbReference>
<dbReference type="Pfam" id="PF06441">
    <property type="entry name" value="EHN"/>
    <property type="match status" value="1"/>
</dbReference>
<feature type="active site" description="Nucleophile" evidence="4">
    <location>
        <position position="201"/>
    </location>
</feature>
<evidence type="ECO:0000256" key="1">
    <source>
        <dbReference type="ARBA" id="ARBA00010088"/>
    </source>
</evidence>
<reference evidence="6 7" key="1">
    <citation type="journal article" date="2024" name="Front Chem Biol">
        <title>Unveiling the potential of Daldinia eschscholtzii MFLUCC 19-0629 through bioactivity and bioinformatics studies for enhanced sustainable agriculture production.</title>
        <authorList>
            <person name="Brooks S."/>
            <person name="Weaver J.A."/>
            <person name="Klomchit A."/>
            <person name="Alharthi S.A."/>
            <person name="Onlamun T."/>
            <person name="Nurani R."/>
            <person name="Vong T.K."/>
            <person name="Alberti F."/>
            <person name="Greco C."/>
        </authorList>
    </citation>
    <scope>NUCLEOTIDE SEQUENCE [LARGE SCALE GENOMIC DNA]</scope>
    <source>
        <strain evidence="6">MFLUCC 19-0629</strain>
    </source>
</reference>
<evidence type="ECO:0000313" key="7">
    <source>
        <dbReference type="Proteomes" id="UP001369815"/>
    </source>
</evidence>
<gene>
    <name evidence="6" type="ORF">Daesc_008348</name>
</gene>
<feature type="active site" description="Proton acceptor" evidence="4">
    <location>
        <position position="396"/>
    </location>
</feature>